<keyword evidence="1" id="KW-1133">Transmembrane helix</keyword>
<evidence type="ECO:0000313" key="2">
    <source>
        <dbReference type="EMBL" id="MFC0076249.1"/>
    </source>
</evidence>
<accession>A0ABV6BLF1</accession>
<feature type="transmembrane region" description="Helical" evidence="1">
    <location>
        <begin position="79"/>
        <end position="100"/>
    </location>
</feature>
<keyword evidence="3" id="KW-1185">Reference proteome</keyword>
<sequence length="154" mass="17985">MISTDFTNNKRTIRKIYGIIGALITLIVPFFLMLDNHDHHLETDQSFCPFKMVTGFPCPGCGITKSLVYFYEGDIYKSLSYHILGPFVILFCATTIVVLVAELITKREYFTRLMFNKKLAYKLAYFLAFYHIIRLVLFVKNNSFDDVLHQSIWF</sequence>
<proteinExistence type="predicted"/>
<dbReference type="EMBL" id="JBHLYW010000005">
    <property type="protein sequence ID" value="MFC0076249.1"/>
    <property type="molecule type" value="Genomic_DNA"/>
</dbReference>
<keyword evidence="1" id="KW-0812">Transmembrane</keyword>
<protein>
    <submittedName>
        <fullName evidence="2">DUF2752 domain-containing protein</fullName>
    </submittedName>
</protein>
<gene>
    <name evidence="2" type="ORF">ACFFLS_04320</name>
</gene>
<dbReference type="InterPro" id="IPR021215">
    <property type="entry name" value="DUF2752"/>
</dbReference>
<dbReference type="Pfam" id="PF10825">
    <property type="entry name" value="DUF2752"/>
    <property type="match status" value="1"/>
</dbReference>
<dbReference type="RefSeq" id="WP_379683971.1">
    <property type="nucleotide sequence ID" value="NZ_JBHLYW010000005.1"/>
</dbReference>
<name>A0ABV6BLF1_9FLAO</name>
<reference evidence="2 3" key="1">
    <citation type="submission" date="2024-09" db="EMBL/GenBank/DDBJ databases">
        <authorList>
            <person name="Sun Q."/>
            <person name="Mori K."/>
        </authorList>
    </citation>
    <scope>NUCLEOTIDE SEQUENCE [LARGE SCALE GENOMIC DNA]</scope>
    <source>
        <strain evidence="2 3">CGMCC 1.12926</strain>
    </source>
</reference>
<dbReference type="Proteomes" id="UP001589734">
    <property type="component" value="Unassembled WGS sequence"/>
</dbReference>
<feature type="transmembrane region" description="Helical" evidence="1">
    <location>
        <begin position="120"/>
        <end position="139"/>
    </location>
</feature>
<evidence type="ECO:0000256" key="1">
    <source>
        <dbReference type="SAM" id="Phobius"/>
    </source>
</evidence>
<comment type="caution">
    <text evidence="2">The sequence shown here is derived from an EMBL/GenBank/DDBJ whole genome shotgun (WGS) entry which is preliminary data.</text>
</comment>
<evidence type="ECO:0000313" key="3">
    <source>
        <dbReference type="Proteomes" id="UP001589734"/>
    </source>
</evidence>
<feature type="transmembrane region" description="Helical" evidence="1">
    <location>
        <begin position="16"/>
        <end position="34"/>
    </location>
</feature>
<organism evidence="2 3">
    <name type="scientific">Flavobacterium procerum</name>
    <dbReference type="NCBI Taxonomy" id="1455569"/>
    <lineage>
        <taxon>Bacteria</taxon>
        <taxon>Pseudomonadati</taxon>
        <taxon>Bacteroidota</taxon>
        <taxon>Flavobacteriia</taxon>
        <taxon>Flavobacteriales</taxon>
        <taxon>Flavobacteriaceae</taxon>
        <taxon>Flavobacterium</taxon>
    </lineage>
</organism>
<keyword evidence="1" id="KW-0472">Membrane</keyword>